<evidence type="ECO:0000259" key="7">
    <source>
        <dbReference type="Pfam" id="PF07195"/>
    </source>
</evidence>
<comment type="similarity">
    <text evidence="1 5">Belongs to the FliD family.</text>
</comment>
<keyword evidence="8" id="KW-0969">Cilium</keyword>
<dbReference type="RefSeq" id="WP_377918961.1">
    <property type="nucleotide sequence ID" value="NZ_JBHRZT010000073.1"/>
</dbReference>
<evidence type="ECO:0000256" key="3">
    <source>
        <dbReference type="ARBA" id="ARBA00023054"/>
    </source>
</evidence>
<keyword evidence="8" id="KW-0966">Cell projection</keyword>
<keyword evidence="4 5" id="KW-0975">Bacterial flagellum</keyword>
<dbReference type="PANTHER" id="PTHR30288:SF0">
    <property type="entry name" value="FLAGELLAR HOOK-ASSOCIATED PROTEIN 2"/>
    <property type="match status" value="1"/>
</dbReference>
<comment type="subcellular location">
    <subcellularLocation>
        <location evidence="5">Secreted</location>
    </subcellularLocation>
    <subcellularLocation>
        <location evidence="5">Bacterial flagellum</location>
    </subcellularLocation>
</comment>
<evidence type="ECO:0000256" key="1">
    <source>
        <dbReference type="ARBA" id="ARBA00009764"/>
    </source>
</evidence>
<dbReference type="InterPro" id="IPR010809">
    <property type="entry name" value="FliD_C"/>
</dbReference>
<keyword evidence="9" id="KW-1185">Reference proteome</keyword>
<sequence>MRIGGLASGMDIDSLVADLMKAERMPLDKIKQKKQVLEWQRDDYRAMNTLLLNFRTELTQMKLTTKYRVRSVSSTNEERVSATASSAASMSSYSISNVKQLASAATRLNEGEISGGTKIDSAKSLYSQKDNLANDSTAGVFRWSNGVVGTKSITVDSDNQNIFSLELGTNEKILASEMNNMTVKVDGKAYNIVANEADLLNSDQVFLSATGTLKFKDPLTKNSVVKVDYVTDQKVESKTLTDPITEWQVSNGALVSDLKLNVTTNGVTKTYGVSGAPTPTPDTDGFINLVNIADSNDVIGKINLETGKITFTNEQAKDTKLEITYKQEYAAFNITSHTSKGPVTEKFLVEGTDSLNTVINKVNSSNAGVTMFYDSSSDRISLTRTETGNFRGNDPTPAANESYTYNLINDGEIETSGDFINKLLKFSGATETGGENAIFEINGLATERNSNTFEINGVTFTLKQTFSDSPVSLSVKNDSDKVFENIKSFVDKYNELIGKIQDKLSEERYRSYQPLTDEQREQLSDKQQEQWEEKAKSGLLRRDPILAGVLSQMRTDFYSQVTNDNVSPLYNQLAAIGITTTGNYLEGGKLEINEAKLKKAIETDPSSVENLFRTDGLATSQKGITQRLYDTVNATMDKLKERAGNSFSTNKQFTLGKELDSIDDRIDRFEDRLTQIEDRYWRQFTAMEKAIQQSNSQSMYLMQQFGGGM</sequence>
<dbReference type="Pfam" id="PF02465">
    <property type="entry name" value="FliD_N"/>
    <property type="match status" value="1"/>
</dbReference>
<protein>
    <recommendedName>
        <fullName evidence="5">Flagellar hook-associated protein 2</fullName>
        <shortName evidence="5">HAP2</shortName>
    </recommendedName>
    <alternativeName>
        <fullName evidence="5">Flagellar cap protein</fullName>
    </alternativeName>
</protein>
<keyword evidence="8" id="KW-0282">Flagellum</keyword>
<proteinExistence type="inferred from homology"/>
<evidence type="ECO:0000259" key="6">
    <source>
        <dbReference type="Pfam" id="PF02465"/>
    </source>
</evidence>
<evidence type="ECO:0000313" key="8">
    <source>
        <dbReference type="EMBL" id="MFC3886543.1"/>
    </source>
</evidence>
<dbReference type="Proteomes" id="UP001595752">
    <property type="component" value="Unassembled WGS sequence"/>
</dbReference>
<gene>
    <name evidence="8" type="primary">fliD</name>
    <name evidence="8" type="ORF">ACFOU2_24840</name>
</gene>
<dbReference type="InterPro" id="IPR040026">
    <property type="entry name" value="FliD"/>
</dbReference>
<dbReference type="Pfam" id="PF07195">
    <property type="entry name" value="FliD_C"/>
    <property type="match status" value="1"/>
</dbReference>
<keyword evidence="5" id="KW-0964">Secreted</keyword>
<feature type="domain" description="Flagellar hook-associated protein 2 C-terminal" evidence="7">
    <location>
        <begin position="434"/>
        <end position="695"/>
    </location>
</feature>
<evidence type="ECO:0000313" key="9">
    <source>
        <dbReference type="Proteomes" id="UP001595752"/>
    </source>
</evidence>
<dbReference type="InterPro" id="IPR003481">
    <property type="entry name" value="FliD_N"/>
</dbReference>
<comment type="function">
    <text evidence="5">Required for morphogenesis and for the elongation of the flagellar filament by facilitating polymerization of the flagellin monomers at the tip of growing filament. Forms a capping structure, which prevents flagellin subunits (transported through the central channel of the flagellum) from leaking out without polymerization at the distal end.</text>
</comment>
<evidence type="ECO:0000256" key="5">
    <source>
        <dbReference type="RuleBase" id="RU362066"/>
    </source>
</evidence>
<name>A0ABV8B867_9BACI</name>
<accession>A0ABV8B867</accession>
<comment type="subunit">
    <text evidence="2 5">Homopentamer.</text>
</comment>
<evidence type="ECO:0000256" key="4">
    <source>
        <dbReference type="ARBA" id="ARBA00023143"/>
    </source>
</evidence>
<keyword evidence="3" id="KW-0175">Coiled coil</keyword>
<organism evidence="8 9">
    <name type="scientific">Bacillus songklensis</name>
    <dbReference type="NCBI Taxonomy" id="1069116"/>
    <lineage>
        <taxon>Bacteria</taxon>
        <taxon>Bacillati</taxon>
        <taxon>Bacillota</taxon>
        <taxon>Bacilli</taxon>
        <taxon>Bacillales</taxon>
        <taxon>Bacillaceae</taxon>
        <taxon>Bacillus</taxon>
    </lineage>
</organism>
<comment type="caution">
    <text evidence="8">The sequence shown here is derived from an EMBL/GenBank/DDBJ whole genome shotgun (WGS) entry which is preliminary data.</text>
</comment>
<dbReference type="PANTHER" id="PTHR30288">
    <property type="entry name" value="FLAGELLAR CAP/ASSEMBLY PROTEIN FLID"/>
    <property type="match status" value="1"/>
</dbReference>
<dbReference type="EMBL" id="JBHRZT010000073">
    <property type="protein sequence ID" value="MFC3886543.1"/>
    <property type="molecule type" value="Genomic_DNA"/>
</dbReference>
<feature type="domain" description="Flagellar hook-associated protein 2 N-terminal" evidence="6">
    <location>
        <begin position="8"/>
        <end position="104"/>
    </location>
</feature>
<reference evidence="9" key="1">
    <citation type="journal article" date="2019" name="Int. J. Syst. Evol. Microbiol.">
        <title>The Global Catalogue of Microorganisms (GCM) 10K type strain sequencing project: providing services to taxonomists for standard genome sequencing and annotation.</title>
        <authorList>
            <consortium name="The Broad Institute Genomics Platform"/>
            <consortium name="The Broad Institute Genome Sequencing Center for Infectious Disease"/>
            <person name="Wu L."/>
            <person name="Ma J."/>
        </authorList>
    </citation>
    <scope>NUCLEOTIDE SEQUENCE [LARGE SCALE GENOMIC DNA]</scope>
    <source>
        <strain evidence="9">CCUG 61889</strain>
    </source>
</reference>
<evidence type="ECO:0000256" key="2">
    <source>
        <dbReference type="ARBA" id="ARBA00011255"/>
    </source>
</evidence>